<feature type="domain" description="Beta-ketoacyl-[acyl-carrier-protein] synthase III C-terminal" evidence="3">
    <location>
        <begin position="204"/>
        <end position="293"/>
    </location>
</feature>
<proteinExistence type="predicted"/>
<evidence type="ECO:0000259" key="3">
    <source>
        <dbReference type="Pfam" id="PF08541"/>
    </source>
</evidence>
<organism evidence="5 6">
    <name type="scientific">Paraburkholderia gardini</name>
    <dbReference type="NCBI Taxonomy" id="2823469"/>
    <lineage>
        <taxon>Bacteria</taxon>
        <taxon>Pseudomonadati</taxon>
        <taxon>Pseudomonadota</taxon>
        <taxon>Betaproteobacteria</taxon>
        <taxon>Burkholderiales</taxon>
        <taxon>Burkholderiaceae</taxon>
        <taxon>Paraburkholderia</taxon>
    </lineage>
</organism>
<keyword evidence="1" id="KW-0808">Transferase</keyword>
<protein>
    <recommendedName>
        <fullName evidence="7">3-oxoacyl-ACP synthase</fullName>
    </recommendedName>
</protein>
<evidence type="ECO:0008006" key="7">
    <source>
        <dbReference type="Google" id="ProtNLM"/>
    </source>
</evidence>
<dbReference type="Proteomes" id="UP000789752">
    <property type="component" value="Unassembled WGS sequence"/>
</dbReference>
<dbReference type="InterPro" id="IPR013747">
    <property type="entry name" value="ACP_syn_III_C"/>
</dbReference>
<name>A0ABN7QVT4_9BURK</name>
<evidence type="ECO:0000259" key="4">
    <source>
        <dbReference type="Pfam" id="PF08545"/>
    </source>
</evidence>
<evidence type="ECO:0000256" key="1">
    <source>
        <dbReference type="ARBA" id="ARBA00022679"/>
    </source>
</evidence>
<accession>A0ABN7QVT4</accession>
<sequence>MQSVYADTLRWRHTVVRSDAASDPSRHVHSSVPRRVATEPHLSLSEMASTVARAAVQRSPCPDRTLDQIVVCATSFEHDLALSCAGRLHSELRSANAPFAIGQLQGASFLLALQLACSMMSLDNRVHAVLIVGAERWLAPFPRVVGTLTAFGDGAAAALIEQRTGAGWYVRSVTVRTPAPAASITPDDEYVDEPALVQVIDETCARAGLQPSAINWTVPARISTSLARAITTHAGLATDRIWYPDPDDTGYLCAADTPAQLDTLLRSLEPRDGQHILLWSAGFQGQAACAILEFRGSW</sequence>
<dbReference type="PANTHER" id="PTHR34069:SF2">
    <property type="entry name" value="BETA-KETOACYL-[ACYL-CARRIER-PROTEIN] SYNTHASE III"/>
    <property type="match status" value="1"/>
</dbReference>
<evidence type="ECO:0000313" key="6">
    <source>
        <dbReference type="Proteomes" id="UP000789752"/>
    </source>
</evidence>
<gene>
    <name evidence="5" type="ORF">R54767_03983</name>
</gene>
<dbReference type="EMBL" id="CAJQYY010000025">
    <property type="protein sequence ID" value="CAG4913287.1"/>
    <property type="molecule type" value="Genomic_DNA"/>
</dbReference>
<evidence type="ECO:0000256" key="2">
    <source>
        <dbReference type="ARBA" id="ARBA00023315"/>
    </source>
</evidence>
<evidence type="ECO:0000313" key="5">
    <source>
        <dbReference type="EMBL" id="CAG4913287.1"/>
    </source>
</evidence>
<dbReference type="PANTHER" id="PTHR34069">
    <property type="entry name" value="3-OXOACYL-[ACYL-CARRIER-PROTEIN] SYNTHASE 3"/>
    <property type="match status" value="1"/>
</dbReference>
<dbReference type="SUPFAM" id="SSF53901">
    <property type="entry name" value="Thiolase-like"/>
    <property type="match status" value="1"/>
</dbReference>
<dbReference type="Pfam" id="PF08541">
    <property type="entry name" value="ACP_syn_III_C"/>
    <property type="match status" value="1"/>
</dbReference>
<comment type="caution">
    <text evidence="5">The sequence shown here is derived from an EMBL/GenBank/DDBJ whole genome shotgun (WGS) entry which is preliminary data.</text>
</comment>
<dbReference type="Gene3D" id="3.40.47.10">
    <property type="match status" value="2"/>
</dbReference>
<feature type="domain" description="Beta-ketoacyl-[acyl-carrier-protein] synthase III N-terminal" evidence="4">
    <location>
        <begin position="107"/>
        <end position="173"/>
    </location>
</feature>
<reference evidence="5 6" key="1">
    <citation type="submission" date="2021-04" db="EMBL/GenBank/DDBJ databases">
        <authorList>
            <person name="Vanwijnsberghe S."/>
        </authorList>
    </citation>
    <scope>NUCLEOTIDE SEQUENCE [LARGE SCALE GENOMIC DNA]</scope>
    <source>
        <strain evidence="5 6">LMG 32171</strain>
    </source>
</reference>
<keyword evidence="2" id="KW-0012">Acyltransferase</keyword>
<keyword evidence="6" id="KW-1185">Reference proteome</keyword>
<dbReference type="Pfam" id="PF08545">
    <property type="entry name" value="ACP_syn_III"/>
    <property type="match status" value="1"/>
</dbReference>
<dbReference type="InterPro" id="IPR013751">
    <property type="entry name" value="ACP_syn_III_N"/>
</dbReference>
<dbReference type="InterPro" id="IPR016039">
    <property type="entry name" value="Thiolase-like"/>
</dbReference>